<keyword evidence="2" id="KW-1003">Cell membrane</keyword>
<organism evidence="10 11">
    <name type="scientific">Halorarum salinum</name>
    <dbReference type="NCBI Taxonomy" id="2743089"/>
    <lineage>
        <taxon>Archaea</taxon>
        <taxon>Methanobacteriati</taxon>
        <taxon>Methanobacteriota</taxon>
        <taxon>Stenosarchaea group</taxon>
        <taxon>Halobacteria</taxon>
        <taxon>Halobacteriales</taxon>
        <taxon>Haloferacaceae</taxon>
        <taxon>Halorarum</taxon>
    </lineage>
</organism>
<dbReference type="GO" id="GO:0000166">
    <property type="term" value="F:nucleotide binding"/>
    <property type="evidence" value="ECO:0007669"/>
    <property type="project" value="UniProtKB-KW"/>
</dbReference>
<feature type="transmembrane region" description="Helical" evidence="8">
    <location>
        <begin position="28"/>
        <end position="49"/>
    </location>
</feature>
<gene>
    <name evidence="10" type="ORF">HUG12_09975</name>
</gene>
<keyword evidence="6" id="KW-0051">Antiviral defense</keyword>
<protein>
    <recommendedName>
        <fullName evidence="9">Pycsar effector protein domain-containing protein</fullName>
    </recommendedName>
</protein>
<dbReference type="GeneID" id="56037788"/>
<evidence type="ECO:0000256" key="2">
    <source>
        <dbReference type="ARBA" id="ARBA00022475"/>
    </source>
</evidence>
<keyword evidence="5 8" id="KW-1133">Transmembrane helix</keyword>
<dbReference type="KEGG" id="halu:HUG12_09975"/>
<keyword evidence="11" id="KW-1185">Reference proteome</keyword>
<dbReference type="GO" id="GO:0051607">
    <property type="term" value="P:defense response to virus"/>
    <property type="evidence" value="ECO:0007669"/>
    <property type="project" value="UniProtKB-KW"/>
</dbReference>
<keyword evidence="7 8" id="KW-0472">Membrane</keyword>
<dbReference type="AlphaFoldDB" id="A0A7D5LAT0"/>
<dbReference type="EMBL" id="CP058579">
    <property type="protein sequence ID" value="QLG62034.1"/>
    <property type="molecule type" value="Genomic_DNA"/>
</dbReference>
<dbReference type="InterPro" id="IPR043760">
    <property type="entry name" value="PycTM_dom"/>
</dbReference>
<keyword evidence="3 8" id="KW-0812">Transmembrane</keyword>
<reference evidence="10 11" key="1">
    <citation type="submission" date="2020-06" db="EMBL/GenBank/DDBJ databases">
        <title>NJ-3-1, isolated from saline soil.</title>
        <authorList>
            <person name="Cui H.L."/>
            <person name="Shi X."/>
        </authorList>
    </citation>
    <scope>NUCLEOTIDE SEQUENCE [LARGE SCALE GENOMIC DNA]</scope>
    <source>
        <strain evidence="10 11">NJ-3-1</strain>
    </source>
</reference>
<dbReference type="GO" id="GO:0005886">
    <property type="term" value="C:plasma membrane"/>
    <property type="evidence" value="ECO:0007669"/>
    <property type="project" value="UniProtKB-SubCell"/>
</dbReference>
<sequence length="162" mass="18334">MPDISPDDLVTRTHDHLNQYISLADNKASILLTAQVAFLGLFANAVSNLSIEAPIVWWSALMSAGFTVIGVFLSGWVVYPRTPKPETGLFFWENIVEYDSKETFREEFEQLEDGGPREELIEENYDLATVAHNKYHFLRWSLRLTAGTVVFAVIAGVVFLFF</sequence>
<feature type="transmembrane region" description="Helical" evidence="8">
    <location>
        <begin position="55"/>
        <end position="79"/>
    </location>
</feature>
<evidence type="ECO:0000256" key="6">
    <source>
        <dbReference type="ARBA" id="ARBA00023118"/>
    </source>
</evidence>
<dbReference type="Proteomes" id="UP000509626">
    <property type="component" value="Chromosome"/>
</dbReference>
<keyword evidence="4" id="KW-0547">Nucleotide-binding</keyword>
<evidence type="ECO:0000256" key="5">
    <source>
        <dbReference type="ARBA" id="ARBA00022989"/>
    </source>
</evidence>
<evidence type="ECO:0000313" key="11">
    <source>
        <dbReference type="Proteomes" id="UP000509626"/>
    </source>
</evidence>
<name>A0A7D5LAT0_9EURY</name>
<evidence type="ECO:0000256" key="7">
    <source>
        <dbReference type="ARBA" id="ARBA00023136"/>
    </source>
</evidence>
<dbReference type="OrthoDB" id="350911at2157"/>
<evidence type="ECO:0000256" key="8">
    <source>
        <dbReference type="SAM" id="Phobius"/>
    </source>
</evidence>
<evidence type="ECO:0000256" key="3">
    <source>
        <dbReference type="ARBA" id="ARBA00022692"/>
    </source>
</evidence>
<evidence type="ECO:0000313" key="10">
    <source>
        <dbReference type="EMBL" id="QLG62034.1"/>
    </source>
</evidence>
<proteinExistence type="predicted"/>
<accession>A0A7D5LAT0</accession>
<dbReference type="RefSeq" id="WP_179268619.1">
    <property type="nucleotide sequence ID" value="NZ_CP058579.1"/>
</dbReference>
<evidence type="ECO:0000259" key="9">
    <source>
        <dbReference type="Pfam" id="PF18967"/>
    </source>
</evidence>
<evidence type="ECO:0000256" key="4">
    <source>
        <dbReference type="ARBA" id="ARBA00022741"/>
    </source>
</evidence>
<feature type="transmembrane region" description="Helical" evidence="8">
    <location>
        <begin position="142"/>
        <end position="161"/>
    </location>
</feature>
<dbReference type="Pfam" id="PF18967">
    <property type="entry name" value="PycTM"/>
    <property type="match status" value="1"/>
</dbReference>
<comment type="subcellular location">
    <subcellularLocation>
        <location evidence="1">Cell membrane</location>
    </subcellularLocation>
</comment>
<feature type="domain" description="Pycsar effector protein" evidence="9">
    <location>
        <begin position="11"/>
        <end position="158"/>
    </location>
</feature>
<evidence type="ECO:0000256" key="1">
    <source>
        <dbReference type="ARBA" id="ARBA00004236"/>
    </source>
</evidence>